<feature type="transmembrane region" description="Helical" evidence="6">
    <location>
        <begin position="152"/>
        <end position="176"/>
    </location>
</feature>
<reference evidence="7" key="1">
    <citation type="journal article" date="2014" name="Int. J. Syst. Evol. Microbiol.">
        <title>Complete genome sequence of Corynebacterium casei LMG S-19264T (=DSM 44701T), isolated from a smear-ripened cheese.</title>
        <authorList>
            <consortium name="US DOE Joint Genome Institute (JGI-PGF)"/>
            <person name="Walter F."/>
            <person name="Albersmeier A."/>
            <person name="Kalinowski J."/>
            <person name="Ruckert C."/>
        </authorList>
    </citation>
    <scope>NUCLEOTIDE SEQUENCE</scope>
    <source>
        <strain evidence="7">KCTC 32513</strain>
    </source>
</reference>
<keyword evidence="8" id="KW-1185">Reference proteome</keyword>
<feature type="transmembrane region" description="Helical" evidence="6">
    <location>
        <begin position="111"/>
        <end position="132"/>
    </location>
</feature>
<keyword evidence="4 6" id="KW-1133">Transmembrane helix</keyword>
<feature type="transmembrane region" description="Helical" evidence="6">
    <location>
        <begin position="6"/>
        <end position="31"/>
    </location>
</feature>
<organism evidence="7 8">
    <name type="scientific">Algimonas arctica</name>
    <dbReference type="NCBI Taxonomy" id="1479486"/>
    <lineage>
        <taxon>Bacteria</taxon>
        <taxon>Pseudomonadati</taxon>
        <taxon>Pseudomonadota</taxon>
        <taxon>Alphaproteobacteria</taxon>
        <taxon>Maricaulales</taxon>
        <taxon>Robiginitomaculaceae</taxon>
        <taxon>Algimonas</taxon>
    </lineage>
</organism>
<comment type="subcellular location">
    <subcellularLocation>
        <location evidence="1">Cell membrane</location>
        <topology evidence="1">Multi-pass membrane protein</topology>
    </subcellularLocation>
</comment>
<feature type="transmembrane region" description="Helical" evidence="6">
    <location>
        <begin position="188"/>
        <end position="206"/>
    </location>
</feature>
<dbReference type="PANTHER" id="PTHR30086">
    <property type="entry name" value="ARGININE EXPORTER PROTEIN ARGO"/>
    <property type="match status" value="1"/>
</dbReference>
<name>A0A8J3CQR5_9PROT</name>
<keyword evidence="5 6" id="KW-0472">Membrane</keyword>
<evidence type="ECO:0000313" key="7">
    <source>
        <dbReference type="EMBL" id="GHA97834.1"/>
    </source>
</evidence>
<dbReference type="Pfam" id="PF01810">
    <property type="entry name" value="LysE"/>
    <property type="match status" value="1"/>
</dbReference>
<evidence type="ECO:0000313" key="8">
    <source>
        <dbReference type="Proteomes" id="UP000634004"/>
    </source>
</evidence>
<proteinExistence type="predicted"/>
<dbReference type="RefSeq" id="WP_189498210.1">
    <property type="nucleotide sequence ID" value="NZ_BMZH01000008.1"/>
</dbReference>
<protein>
    <submittedName>
        <fullName evidence="7">Threonine transporter RhtB</fullName>
    </submittedName>
</protein>
<dbReference type="GO" id="GO:0015171">
    <property type="term" value="F:amino acid transmembrane transporter activity"/>
    <property type="evidence" value="ECO:0007669"/>
    <property type="project" value="TreeGrafter"/>
</dbReference>
<dbReference type="GO" id="GO:0005886">
    <property type="term" value="C:plasma membrane"/>
    <property type="evidence" value="ECO:0007669"/>
    <property type="project" value="UniProtKB-SubCell"/>
</dbReference>
<dbReference type="EMBL" id="BMZH01000008">
    <property type="protein sequence ID" value="GHA97834.1"/>
    <property type="molecule type" value="Genomic_DNA"/>
</dbReference>
<evidence type="ECO:0000256" key="2">
    <source>
        <dbReference type="ARBA" id="ARBA00022475"/>
    </source>
</evidence>
<dbReference type="AlphaFoldDB" id="A0A8J3CQR5"/>
<keyword evidence="3 6" id="KW-0812">Transmembrane</keyword>
<comment type="caution">
    <text evidence="7">The sequence shown here is derived from an EMBL/GenBank/DDBJ whole genome shotgun (WGS) entry which is preliminary data.</text>
</comment>
<dbReference type="PIRSF" id="PIRSF006324">
    <property type="entry name" value="LeuE"/>
    <property type="match status" value="1"/>
</dbReference>
<dbReference type="Proteomes" id="UP000634004">
    <property type="component" value="Unassembled WGS sequence"/>
</dbReference>
<dbReference type="InterPro" id="IPR001123">
    <property type="entry name" value="LeuE-type"/>
</dbReference>
<evidence type="ECO:0000256" key="6">
    <source>
        <dbReference type="SAM" id="Phobius"/>
    </source>
</evidence>
<feature type="transmembrane region" description="Helical" evidence="6">
    <location>
        <begin position="38"/>
        <end position="64"/>
    </location>
</feature>
<evidence type="ECO:0000256" key="4">
    <source>
        <dbReference type="ARBA" id="ARBA00022989"/>
    </source>
</evidence>
<gene>
    <name evidence="7" type="ORF">GCM10009069_21040</name>
</gene>
<evidence type="ECO:0000256" key="3">
    <source>
        <dbReference type="ARBA" id="ARBA00022692"/>
    </source>
</evidence>
<evidence type="ECO:0000256" key="5">
    <source>
        <dbReference type="ARBA" id="ARBA00023136"/>
    </source>
</evidence>
<evidence type="ECO:0000256" key="1">
    <source>
        <dbReference type="ARBA" id="ARBA00004651"/>
    </source>
</evidence>
<reference evidence="7" key="2">
    <citation type="submission" date="2020-09" db="EMBL/GenBank/DDBJ databases">
        <authorList>
            <person name="Sun Q."/>
            <person name="Kim S."/>
        </authorList>
    </citation>
    <scope>NUCLEOTIDE SEQUENCE</scope>
    <source>
        <strain evidence="7">KCTC 32513</strain>
    </source>
</reference>
<dbReference type="PANTHER" id="PTHR30086:SF20">
    <property type="entry name" value="ARGININE EXPORTER PROTEIN ARGO-RELATED"/>
    <property type="match status" value="1"/>
</dbReference>
<keyword evidence="2" id="KW-1003">Cell membrane</keyword>
<accession>A0A8J3CQR5</accession>
<sequence>MLSSTIAPYLLTCLLIELTPGPNMGFLALVAATKGRKLGFYTVAGITLGLLTVGLLAAIGLATIIDRSDFLYETLRFGGGAYLLWLAWQQWREADGSLLELKPSVSKIRQYFRYGLAVNLLNPKAAVFYIAILPTYLNTSDNNAGSTVLDAIGLTLIYVSIASLIHVLIVVFAGSLQPVLQKDRLRKTTARILAVLLAAVAVWMVLHTAR</sequence>